<keyword evidence="12" id="KW-1185">Reference proteome</keyword>
<dbReference type="Gene3D" id="2.70.98.20">
    <property type="entry name" value="Copper amine oxidase, catalytic domain"/>
    <property type="match status" value="1"/>
</dbReference>
<dbReference type="PANTHER" id="PTHR10638:SF41">
    <property type="entry name" value="AMINE OXIDASE"/>
    <property type="match status" value="1"/>
</dbReference>
<feature type="modified residue" description="2',4',5'-topaquinone" evidence="7">
    <location>
        <position position="411"/>
    </location>
</feature>
<name>A0A2Z5FZ80_9BACT</name>
<evidence type="ECO:0000313" key="11">
    <source>
        <dbReference type="EMBL" id="AXC11715.1"/>
    </source>
</evidence>
<dbReference type="GO" id="GO:0009308">
    <property type="term" value="P:amine metabolic process"/>
    <property type="evidence" value="ECO:0007669"/>
    <property type="project" value="UniProtKB-UniRule"/>
</dbReference>
<dbReference type="SUPFAM" id="SSF49998">
    <property type="entry name" value="Amine oxidase catalytic domain"/>
    <property type="match status" value="1"/>
</dbReference>
<organism evidence="11 12">
    <name type="scientific">Acidisarcina polymorpha</name>
    <dbReference type="NCBI Taxonomy" id="2211140"/>
    <lineage>
        <taxon>Bacteria</taxon>
        <taxon>Pseudomonadati</taxon>
        <taxon>Acidobacteriota</taxon>
        <taxon>Terriglobia</taxon>
        <taxon>Terriglobales</taxon>
        <taxon>Acidobacteriaceae</taxon>
        <taxon>Acidisarcina</taxon>
    </lineage>
</organism>
<evidence type="ECO:0000256" key="2">
    <source>
        <dbReference type="ARBA" id="ARBA00022723"/>
    </source>
</evidence>
<comment type="cofactor">
    <cofactor evidence="8">
        <name>Cu cation</name>
        <dbReference type="ChEBI" id="CHEBI:23378"/>
    </cofactor>
    <text evidence="8">Contains 1 topaquinone per subunit.</text>
</comment>
<keyword evidence="3 6" id="KW-0801">TPQ</keyword>
<evidence type="ECO:0000256" key="7">
    <source>
        <dbReference type="PIRSR" id="PIRSR600269-51"/>
    </source>
</evidence>
<evidence type="ECO:0000256" key="5">
    <source>
        <dbReference type="ARBA" id="ARBA00023008"/>
    </source>
</evidence>
<keyword evidence="5 8" id="KW-0186">Copper</keyword>
<proteinExistence type="inferred from homology"/>
<evidence type="ECO:0000256" key="3">
    <source>
        <dbReference type="ARBA" id="ARBA00022772"/>
    </source>
</evidence>
<dbReference type="InterPro" id="IPR015798">
    <property type="entry name" value="Cu_amine_oxidase_C"/>
</dbReference>
<dbReference type="Proteomes" id="UP000253606">
    <property type="component" value="Chromosome"/>
</dbReference>
<evidence type="ECO:0000259" key="9">
    <source>
        <dbReference type="Pfam" id="PF01179"/>
    </source>
</evidence>
<dbReference type="Pfam" id="PF01179">
    <property type="entry name" value="Cu_amine_oxid"/>
    <property type="match status" value="1"/>
</dbReference>
<dbReference type="InterPro" id="IPR016182">
    <property type="entry name" value="Cu_amine_oxidase_N-reg"/>
</dbReference>
<feature type="active site" description="Schiff-base intermediate with substrate; via topaquinone" evidence="6">
    <location>
        <position position="411"/>
    </location>
</feature>
<dbReference type="PROSITE" id="PS01165">
    <property type="entry name" value="COPPER_AMINE_OXID_2"/>
    <property type="match status" value="1"/>
</dbReference>
<dbReference type="AlphaFoldDB" id="A0A2Z5FZ80"/>
<dbReference type="InterPro" id="IPR054157">
    <property type="entry name" value="AGAO-like_N2"/>
</dbReference>
<dbReference type="Pfam" id="PF21994">
    <property type="entry name" value="AGAO-like_N2"/>
    <property type="match status" value="1"/>
</dbReference>
<evidence type="ECO:0000256" key="8">
    <source>
        <dbReference type="RuleBase" id="RU000672"/>
    </source>
</evidence>
<dbReference type="InterPro" id="IPR036460">
    <property type="entry name" value="Cu_amine_oxidase_C_sf"/>
</dbReference>
<feature type="domain" description="AGAO-like N2" evidence="10">
    <location>
        <begin position="51"/>
        <end position="104"/>
    </location>
</feature>
<feature type="active site" description="Proton acceptor" evidence="6">
    <location>
        <position position="330"/>
    </location>
</feature>
<dbReference type="Gene3D" id="3.10.450.40">
    <property type="match status" value="2"/>
</dbReference>
<dbReference type="InterPro" id="IPR000269">
    <property type="entry name" value="Cu_amine_oxidase"/>
</dbReference>
<evidence type="ECO:0000313" key="12">
    <source>
        <dbReference type="Proteomes" id="UP000253606"/>
    </source>
</evidence>
<comment type="PTM">
    <text evidence="7 8">Topaquinone (TPQ) is generated by copper-dependent autoxidation of a specific tyrosyl residue.</text>
</comment>
<dbReference type="GO" id="GO:0005507">
    <property type="term" value="F:copper ion binding"/>
    <property type="evidence" value="ECO:0007669"/>
    <property type="project" value="InterPro"/>
</dbReference>
<comment type="similarity">
    <text evidence="1 8">Belongs to the copper/topaquinone oxidase family.</text>
</comment>
<dbReference type="KEGG" id="abas:ACPOL_2393"/>
<dbReference type="RefSeq" id="WP_114207112.1">
    <property type="nucleotide sequence ID" value="NZ_CP030840.1"/>
</dbReference>
<dbReference type="EMBL" id="CP030840">
    <property type="protein sequence ID" value="AXC11715.1"/>
    <property type="molecule type" value="Genomic_DNA"/>
</dbReference>
<protein>
    <recommendedName>
        <fullName evidence="8">Amine oxidase</fullName>
        <ecNumber evidence="8">1.4.3.-</ecNumber>
    </recommendedName>
</protein>
<keyword evidence="2 8" id="KW-0479">Metal-binding</keyword>
<dbReference type="PANTHER" id="PTHR10638">
    <property type="entry name" value="COPPER AMINE OXIDASE"/>
    <property type="match status" value="1"/>
</dbReference>
<gene>
    <name evidence="11" type="ORF">ACPOL_2393</name>
</gene>
<dbReference type="OrthoDB" id="9772590at2"/>
<dbReference type="GO" id="GO:0048038">
    <property type="term" value="F:quinone binding"/>
    <property type="evidence" value="ECO:0007669"/>
    <property type="project" value="InterPro"/>
</dbReference>
<dbReference type="EC" id="1.4.3.-" evidence="8"/>
<feature type="domain" description="Copper amine oxidase catalytic" evidence="9">
    <location>
        <begin position="253"/>
        <end position="662"/>
    </location>
</feature>
<dbReference type="SUPFAM" id="SSF54416">
    <property type="entry name" value="Amine oxidase N-terminal region"/>
    <property type="match status" value="2"/>
</dbReference>
<keyword evidence="4 8" id="KW-0560">Oxidoreductase</keyword>
<accession>A0A2Z5FZ80</accession>
<dbReference type="GO" id="GO:0008131">
    <property type="term" value="F:primary methylamine oxidase activity"/>
    <property type="evidence" value="ECO:0007669"/>
    <property type="project" value="InterPro"/>
</dbReference>
<evidence type="ECO:0000256" key="4">
    <source>
        <dbReference type="ARBA" id="ARBA00023002"/>
    </source>
</evidence>
<sequence>MGTLKSLLANSTSVKSGLFKSSLAMGIVACISLNAPGQQAYPHHPLDGLSTAEYWTVHDVLAQSGHLTESTFVGSLLLHEPVKDVVFAWHPGDAIPREADVVLTSEGKTFEARVDINSRKLEFYKEIPGVQAPISEAELNAISEIAIKDPRVLAALKVRGITDLSTVACEPIPLTFRVFPEEEGHRIGYGDCTDQHGAYHAWGRIIEGLYILADFGQQKILKVIDTGALPMPREDINFEEADARARPGTTPLTVSQPQGPAYTISNTGDISWQNWHFRFRLDPRIGTVINQVSYQDGDRLRPVMYEGSLSEMYVPYMEKDAGWSWRSFLDAGEFLYGGLIKPLGADDCPERAEFFTGYAPSSKGQPLRRENLGCLFERVTDNPAWRHFENGNSGRMSRELVLRSAAVLGNYDYLLDWIFQQDGTIRVAVGATGVVETKGVKETHVEDKMGVGPAEPSYGTLVAPNLMAVNHDHYFSFRLDLDVDGAKNSFMVDRMVPQTISTNNRTSIWAVQPSIAKTEKEGMINLDYKRPAMLTFINPSVHGKLGYATGYEIMPAATAVPIVSPDDASQRVGGFSLHQMWVTPYEPEERYAAGTYVSSSPGMQGLPEWTKANRNIEDTDIVAWYTLGFHHIVRLEDWPVMPTLWHDFLIRPSNFFDQNPVLTLPHQP</sequence>
<evidence type="ECO:0000256" key="6">
    <source>
        <dbReference type="PIRSR" id="PIRSR600269-50"/>
    </source>
</evidence>
<dbReference type="InterPro" id="IPR049947">
    <property type="entry name" value="Cu_Am_Ox_Cu-bd"/>
</dbReference>
<evidence type="ECO:0000259" key="10">
    <source>
        <dbReference type="Pfam" id="PF21994"/>
    </source>
</evidence>
<evidence type="ECO:0000256" key="1">
    <source>
        <dbReference type="ARBA" id="ARBA00007983"/>
    </source>
</evidence>
<reference evidence="11 12" key="1">
    <citation type="journal article" date="2018" name="Front. Microbiol.">
        <title>Hydrolytic Capabilities as a Key to Environmental Success: Chitinolytic and Cellulolytic Acidobacteria From Acidic Sub-arctic Soils and Boreal Peatlands.</title>
        <authorList>
            <person name="Belova S.E."/>
            <person name="Ravin N.V."/>
            <person name="Pankratov T.A."/>
            <person name="Rakitin A.L."/>
            <person name="Ivanova A.A."/>
            <person name="Beletsky A.V."/>
            <person name="Mardanov A.V."/>
            <person name="Sinninghe Damste J.S."/>
            <person name="Dedysh S.N."/>
        </authorList>
    </citation>
    <scope>NUCLEOTIDE SEQUENCE [LARGE SCALE GENOMIC DNA]</scope>
    <source>
        <strain evidence="11 12">SBC82</strain>
    </source>
</reference>